<proteinExistence type="predicted"/>
<sequence>MICNEAGSRLFFFPPVGIINQKECGLISIRSHKKNSEKEQT</sequence>
<gene>
    <name evidence="1" type="ORF">CLOSTHATH_06063</name>
</gene>
<name>D3AR07_9FIRM</name>
<evidence type="ECO:0000313" key="1">
    <source>
        <dbReference type="EMBL" id="EFC95747.1"/>
    </source>
</evidence>
<dbReference type="Proteomes" id="UP000004968">
    <property type="component" value="Unassembled WGS sequence"/>
</dbReference>
<reference evidence="1 2" key="1">
    <citation type="submission" date="2010-01" db="EMBL/GenBank/DDBJ databases">
        <authorList>
            <person name="Weinstock G."/>
            <person name="Sodergren E."/>
            <person name="Clifton S."/>
            <person name="Fulton L."/>
            <person name="Fulton B."/>
            <person name="Courtney L."/>
            <person name="Fronick C."/>
            <person name="Harrison M."/>
            <person name="Strong C."/>
            <person name="Farmer C."/>
            <person name="Delahaunty K."/>
            <person name="Markovic C."/>
            <person name="Hall O."/>
            <person name="Minx P."/>
            <person name="Tomlinson C."/>
            <person name="Mitreva M."/>
            <person name="Nelson J."/>
            <person name="Hou S."/>
            <person name="Wollam A."/>
            <person name="Pepin K.H."/>
            <person name="Johnson M."/>
            <person name="Bhonagiri V."/>
            <person name="Nash W.E."/>
            <person name="Warren W."/>
            <person name="Chinwalla A."/>
            <person name="Mardis E.R."/>
            <person name="Wilson R.K."/>
        </authorList>
    </citation>
    <scope>NUCLEOTIDE SEQUENCE [LARGE SCALE GENOMIC DNA]</scope>
    <source>
        <strain evidence="1 2">DSM 13479</strain>
    </source>
</reference>
<evidence type="ECO:0000313" key="2">
    <source>
        <dbReference type="Proteomes" id="UP000004968"/>
    </source>
</evidence>
<dbReference type="HOGENOM" id="CLU_3271226_0_0_9"/>
<organism evidence="1 2">
    <name type="scientific">Hungatella hathewayi DSM 13479</name>
    <dbReference type="NCBI Taxonomy" id="566550"/>
    <lineage>
        <taxon>Bacteria</taxon>
        <taxon>Bacillati</taxon>
        <taxon>Bacillota</taxon>
        <taxon>Clostridia</taxon>
        <taxon>Lachnospirales</taxon>
        <taxon>Lachnospiraceae</taxon>
        <taxon>Hungatella</taxon>
    </lineage>
</organism>
<dbReference type="EMBL" id="ACIO01000682">
    <property type="protein sequence ID" value="EFC95747.1"/>
    <property type="molecule type" value="Genomic_DNA"/>
</dbReference>
<accession>D3AR07</accession>
<dbReference type="AlphaFoldDB" id="D3AR07"/>
<protein>
    <submittedName>
        <fullName evidence="1">Uncharacterized protein</fullName>
    </submittedName>
</protein>
<comment type="caution">
    <text evidence="1">The sequence shown here is derived from an EMBL/GenBank/DDBJ whole genome shotgun (WGS) entry which is preliminary data.</text>
</comment>